<dbReference type="SUPFAM" id="SSF50370">
    <property type="entry name" value="Ricin B-like lectins"/>
    <property type="match status" value="1"/>
</dbReference>
<dbReference type="PROSITE" id="PS50817">
    <property type="entry name" value="INTEIN_N_TER"/>
    <property type="match status" value="1"/>
</dbReference>
<keyword evidence="3" id="KW-0547">Nucleotide-binding</keyword>
<dbReference type="InterPro" id="IPR030934">
    <property type="entry name" value="Intein_C"/>
</dbReference>
<dbReference type="Pfam" id="PF18431">
    <property type="entry name" value="RNAse_A_bac"/>
    <property type="match status" value="1"/>
</dbReference>
<dbReference type="STRING" id="38300.SPRI_1443"/>
<dbReference type="Proteomes" id="UP000060513">
    <property type="component" value="Chromosome"/>
</dbReference>
<keyword evidence="4" id="KW-0418">Kinase</keyword>
<dbReference type="GO" id="GO:0005524">
    <property type="term" value="F:ATP binding"/>
    <property type="evidence" value="ECO:0007669"/>
    <property type="project" value="UniProtKB-KW"/>
</dbReference>
<dbReference type="EMBL" id="CP011340">
    <property type="protein sequence ID" value="ALC19749.1"/>
    <property type="molecule type" value="Genomic_DNA"/>
</dbReference>
<keyword evidence="1" id="KW-0723">Serine/threonine-protein kinase</keyword>
<feature type="compositionally biased region" description="Basic and acidic residues" evidence="7">
    <location>
        <begin position="791"/>
        <end position="802"/>
    </location>
</feature>
<feature type="domain" description="Hint" evidence="8">
    <location>
        <begin position="1355"/>
        <end position="1450"/>
    </location>
</feature>
<feature type="compositionally biased region" description="Basic and acidic residues" evidence="7">
    <location>
        <begin position="719"/>
        <end position="729"/>
    </location>
</feature>
<dbReference type="Gene3D" id="2.170.16.10">
    <property type="entry name" value="Hedgehog/Intein (Hint) domain"/>
    <property type="match status" value="1"/>
</dbReference>
<keyword evidence="2" id="KW-0808">Transferase</keyword>
<dbReference type="Pfam" id="PF07591">
    <property type="entry name" value="PT-HINT"/>
    <property type="match status" value="1"/>
</dbReference>
<sequence>MRPRPGLLRTRARKVPILTPLVTSVAALAVLGGLAQPAAADRFAGQRTAAASDSHDWYDDTAAEQLRQDQCLMSDVLRVGGPAMAAIGQDGLNQPQDKLHALADRDHWEDTPLAKAYTKDRDAAGKELDALHAVRDGWKAPLDGLETPAGFTVTGFHWPPGTREGEDFYTQTGLTRWTADRFWKDEFDFYEDSTPEADDATRKAVTDLGTPLYPEDPDPSLPSDEWNRALAERDAFKWLTESGLHPTGADDARMFLTSGGFPRTAPVAGSAEFRIAVEDLKTRFASCAWRDPLDPSNVLAPISETAAAEWQHEIASQATQRNQLLNANKDATQALASGSKALGEMLGHSWVADRLARWQNYWSAGGLGWIGDSPVVIELRGTTGKCLDVEGAKTANGTPVQVYTCNGSAAQQWLLEGDDLGMHLRNVNSQKCLDVAGNDSANGTKIRIWTCNSSPAQTWESNIRATGPLKNSGTGKCLDMPKYDNSVNARLWTCSGAAPQRFGIEPSGHKGTDSLSYPDKAQFDKAKRGVAAAQAGAKAQLAVLKKHAAAAKASATASDSSEQAAYAVADKIGAPRGRGLLVGQQKAQVTQGAAAALEAMVKAGETAEAATRASAGDSHTIAQRALAQAAQSKAEFRKEAAYTAELQAKAAADAAKVHRDNAKKDKETAEAKLAVAVQAEADAKAAAAEAHAKRLSAEAEEKTAEKEKATAAARQTEAAQHRRTAEAEASKAQSAKEAAESAEGTAVEKKNAAEKSRDKARDLRDDAWDAEQKANAARAKAIAKEAFAQAHESDANAKESRAAADAAAGHADDAEAAAGRARTAADAATQAAADADAAATRAEAAAKRARSDANAAQAAKLKADAAVRTATSAAADAIDASAHASAEAAAAVKLADEAEKDAKAAKAHADEANKEAGKALVASAKAAGFAHVTAQAAVDAGNAAAQVAKPANDAIQLGSPYVTTDSAASLVVLTGQASKSIAEQQKAVADAHAKNAQQEAALAQSLAEAAQGDAKAAYQHAANAAGHAARARTYSKEALGHAADAAKAASLASASLARTIEYDRKATEDAAAADKAAGRAEGHAADARASADAAALDAQAARDAAAAAEQAAKDARAAATRADAAATAAEQAAKDAQKYAESAQQAAESAERKKANQQVSTGAGTGIGGTWYVVDEDTIKVTDAKQLGDCVIEIGFEGCTVTFDVTFTATVDFYLCTDPEVPATASGCPPENTLLLETKTFPGLKQKVTRYFSKLDLIQQTVVYQLIKAVLVQDFVDCYHGSAGACAWAASNFIPGKAFAKIAEGIRALDAAMHTGVGVADAFKALKTLDLDPATLAKLQSTVNTYEDVATACRVNSFPGDTQVRMPDGTRKAIRDVRTGDLVLATDLSSGRSVARPVVDTFRHDTRRLVDISVAGGELASTVGHRFYVEGRGWVLVSDLRVGDRMRTPDGSLRPVTGLAQRGDLSPTEVFDLTVGGLRTFYVRPEGSAQDLLVHNCTNIVADEGVGGAHTLEQHVNKTDAQMMEKARKAQGGVAGRWTDEATAARAVDEAMQQWIREPRNAERLDAWVKKEAQKQGKPGYIFDAKRDALPIEWTLRNEGSLGTVFKVGGPAAGEAASNKVRILLKYVGKQHKPSKYVVFTAYPLP</sequence>
<name>A0A0M3QHH2_STRPR</name>
<organism evidence="10">
    <name type="scientific">Streptomyces pristinaespiralis</name>
    <dbReference type="NCBI Taxonomy" id="38300"/>
    <lineage>
        <taxon>Bacteria</taxon>
        <taxon>Bacillati</taxon>
        <taxon>Actinomycetota</taxon>
        <taxon>Actinomycetes</taxon>
        <taxon>Kitasatosporales</taxon>
        <taxon>Streptomycetaceae</taxon>
        <taxon>Streptomyces</taxon>
    </lineage>
</organism>
<evidence type="ECO:0000256" key="2">
    <source>
        <dbReference type="ARBA" id="ARBA00022679"/>
    </source>
</evidence>
<evidence type="ECO:0000259" key="9">
    <source>
        <dbReference type="SMART" id="SM00458"/>
    </source>
</evidence>
<dbReference type="PATRIC" id="fig|38300.4.peg.1536"/>
<dbReference type="KEGG" id="spri:SPRI_1443"/>
<dbReference type="InterPro" id="IPR003587">
    <property type="entry name" value="Hint_dom_N"/>
</dbReference>
<feature type="compositionally biased region" description="Low complexity" evidence="7">
    <location>
        <begin position="1139"/>
        <end position="1148"/>
    </location>
</feature>
<feature type="domain" description="Ricin B lectin" evidence="9">
    <location>
        <begin position="373"/>
        <end position="505"/>
    </location>
</feature>
<dbReference type="InterPro" id="IPR006141">
    <property type="entry name" value="Intein_N"/>
</dbReference>
<evidence type="ECO:0000259" key="8">
    <source>
        <dbReference type="SMART" id="SM00306"/>
    </source>
</evidence>
<dbReference type="Pfam" id="PF00652">
    <property type="entry name" value="Ricin_B_lectin"/>
    <property type="match status" value="1"/>
</dbReference>
<dbReference type="PROSITE" id="PS50231">
    <property type="entry name" value="RICIN_B_LECTIN"/>
    <property type="match status" value="1"/>
</dbReference>
<dbReference type="Gene3D" id="2.80.10.50">
    <property type="match status" value="2"/>
</dbReference>
<dbReference type="CDD" id="cd00161">
    <property type="entry name" value="beta-trefoil_Ricin-like"/>
    <property type="match status" value="1"/>
</dbReference>
<dbReference type="InterPro" id="IPR000772">
    <property type="entry name" value="Ricin_B_lectin"/>
</dbReference>
<dbReference type="InterPro" id="IPR035992">
    <property type="entry name" value="Ricin_B-like_lectins"/>
</dbReference>
<dbReference type="PANTHER" id="PTHR24350">
    <property type="entry name" value="SERINE/THREONINE-PROTEIN KINASE IAL-RELATED"/>
    <property type="match status" value="1"/>
</dbReference>
<evidence type="ECO:0000256" key="7">
    <source>
        <dbReference type="SAM" id="MobiDB-lite"/>
    </source>
</evidence>
<accession>A0A0M3QHH2</accession>
<keyword evidence="6" id="KW-0175">Coiled coil</keyword>
<feature type="coiled-coil region" evidence="6">
    <location>
        <begin position="981"/>
        <end position="1013"/>
    </location>
</feature>
<feature type="compositionally biased region" description="Basic and acidic residues" evidence="7">
    <location>
        <begin position="746"/>
        <end position="772"/>
    </location>
</feature>
<dbReference type="InterPro" id="IPR041436">
    <property type="entry name" value="RNAse_A_bac"/>
</dbReference>
<evidence type="ECO:0000256" key="1">
    <source>
        <dbReference type="ARBA" id="ARBA00022527"/>
    </source>
</evidence>
<evidence type="ECO:0000256" key="6">
    <source>
        <dbReference type="SAM" id="Coils"/>
    </source>
</evidence>
<dbReference type="PROSITE" id="PS50818">
    <property type="entry name" value="INTEIN_C_TER"/>
    <property type="match status" value="1"/>
</dbReference>
<feature type="compositionally biased region" description="Basic and acidic residues" evidence="7">
    <location>
        <begin position="692"/>
        <end position="709"/>
    </location>
</feature>
<evidence type="ECO:0000256" key="4">
    <source>
        <dbReference type="ARBA" id="ARBA00022777"/>
    </source>
</evidence>
<evidence type="ECO:0000313" key="10">
    <source>
        <dbReference type="EMBL" id="ALC19749.1"/>
    </source>
</evidence>
<feature type="region of interest" description="Disordered" evidence="7">
    <location>
        <begin position="692"/>
        <end position="772"/>
    </location>
</feature>
<feature type="region of interest" description="Disordered" evidence="7">
    <location>
        <begin position="1139"/>
        <end position="1161"/>
    </location>
</feature>
<dbReference type="SMART" id="SM00458">
    <property type="entry name" value="RICIN"/>
    <property type="match status" value="1"/>
</dbReference>
<feature type="region of interest" description="Disordered" evidence="7">
    <location>
        <begin position="790"/>
        <end position="822"/>
    </location>
</feature>
<dbReference type="InterPro" id="IPR030616">
    <property type="entry name" value="Aur-like"/>
</dbReference>
<dbReference type="CDD" id="cd00081">
    <property type="entry name" value="Hint"/>
    <property type="match status" value="1"/>
</dbReference>
<dbReference type="InterPro" id="IPR036844">
    <property type="entry name" value="Hint_dom_sf"/>
</dbReference>
<dbReference type="GO" id="GO:0016539">
    <property type="term" value="P:intein-mediated protein splicing"/>
    <property type="evidence" value="ECO:0007669"/>
    <property type="project" value="InterPro"/>
</dbReference>
<evidence type="ECO:0000256" key="5">
    <source>
        <dbReference type="ARBA" id="ARBA00022840"/>
    </source>
</evidence>
<dbReference type="GO" id="GO:0004674">
    <property type="term" value="F:protein serine/threonine kinase activity"/>
    <property type="evidence" value="ECO:0007669"/>
    <property type="project" value="UniProtKB-KW"/>
</dbReference>
<gene>
    <name evidence="10" type="ORF">SPRI_1443</name>
</gene>
<keyword evidence="5" id="KW-0067">ATP-binding</keyword>
<evidence type="ECO:0000256" key="3">
    <source>
        <dbReference type="ARBA" id="ARBA00022741"/>
    </source>
</evidence>
<protein>
    <submittedName>
        <fullName evidence="10">Virulence factor</fullName>
    </submittedName>
</protein>
<dbReference type="SMART" id="SM00306">
    <property type="entry name" value="HintN"/>
    <property type="match status" value="1"/>
</dbReference>
<proteinExistence type="predicted"/>
<evidence type="ECO:0000313" key="11">
    <source>
        <dbReference type="Proteomes" id="UP000060513"/>
    </source>
</evidence>
<dbReference type="SUPFAM" id="SSF51294">
    <property type="entry name" value="Hedgehog/intein (Hint) domain"/>
    <property type="match status" value="1"/>
</dbReference>
<reference evidence="10 11" key="1">
    <citation type="submission" date="2015-08" db="EMBL/GenBank/DDBJ databases">
        <title>Genome sequence of the pristinamycin over-producing bacterium Streptomyces pristinaespiralis HCCB10218.</title>
        <authorList>
            <person name="Tian J."/>
            <person name="Yang J."/>
            <person name="Li L."/>
            <person name="Ruan L."/>
            <person name="Wei W."/>
            <person name="Zheng G."/>
            <person name="Wei Z."/>
            <person name="Yang S."/>
            <person name="Ge M."/>
            <person name="Jiang W."/>
            <person name="Lu Y."/>
        </authorList>
    </citation>
    <scope>NUCLEOTIDE SEQUENCE [LARGE SCALE GENOMIC DNA]</scope>
    <source>
        <strain evidence="10 11">HCCB 10218</strain>
    </source>
</reference>